<evidence type="ECO:0000256" key="1">
    <source>
        <dbReference type="ARBA" id="ARBA00001946"/>
    </source>
</evidence>
<evidence type="ECO:0000256" key="10">
    <source>
        <dbReference type="ARBA" id="ARBA00031306"/>
    </source>
</evidence>
<evidence type="ECO:0000256" key="11">
    <source>
        <dbReference type="ARBA" id="ARBA00048540"/>
    </source>
</evidence>
<keyword evidence="7" id="KW-0479">Metal-binding</keyword>
<evidence type="ECO:0000256" key="2">
    <source>
        <dbReference type="ARBA" id="ARBA00008282"/>
    </source>
</evidence>
<accession>A0ABT3TCC7</accession>
<organism evidence="12 13">
    <name type="scientific">Candidatus Marimicrobium litorale</name>
    <dbReference type="NCBI Taxonomy" id="2518991"/>
    <lineage>
        <taxon>Bacteria</taxon>
        <taxon>Pseudomonadati</taxon>
        <taxon>Pseudomonadota</taxon>
        <taxon>Gammaproteobacteria</taxon>
        <taxon>Cellvibrionales</taxon>
        <taxon>Halieaceae</taxon>
        <taxon>Marimicrobium</taxon>
    </lineage>
</organism>
<evidence type="ECO:0000256" key="7">
    <source>
        <dbReference type="ARBA" id="ARBA00022723"/>
    </source>
</evidence>
<dbReference type="RefSeq" id="WP_279250895.1">
    <property type="nucleotide sequence ID" value="NZ_SHNO01000002.1"/>
</dbReference>
<keyword evidence="5" id="KW-0285">Flavoprotein</keyword>
<dbReference type="Pfam" id="PF02424">
    <property type="entry name" value="ApbE"/>
    <property type="match status" value="1"/>
</dbReference>
<proteinExistence type="inferred from homology"/>
<evidence type="ECO:0000313" key="12">
    <source>
        <dbReference type="EMBL" id="MCX2979109.1"/>
    </source>
</evidence>
<keyword evidence="8" id="KW-0274">FAD</keyword>
<evidence type="ECO:0000256" key="6">
    <source>
        <dbReference type="ARBA" id="ARBA00022679"/>
    </source>
</evidence>
<dbReference type="InterPro" id="IPR024932">
    <property type="entry name" value="ApbE"/>
</dbReference>
<sequence length="298" mass="32565">MISEVKLRIFGRMCHLVIDNSDERGAERLSQCQAELARLDSKFSPYHPKSITSQINQGAGTGSTVPLDPEAVSLFSYIDALWDESNHLFDPTVRILRDCYDSDGKLHASTEQLQGMLKLVGWNKIEISAAGAHMSQRGMLLDMNACIRPYALDSIARKLRAQGVKSAYLELGEDVICIGKQSDGANWLAGVRIPQGNRAGILRLKVNDRGFALRGNIEQTSLQNGEYFGRVLSPVDGIAIPGLLSVAVIADNCLTACSAASIARVKTEASGLKWLEKLGMPWLAVDRQFNCHGPLAQR</sequence>
<gene>
    <name evidence="12" type="ORF">EYC82_17360</name>
</gene>
<dbReference type="PANTHER" id="PTHR30040:SF2">
    <property type="entry name" value="FAD:PROTEIN FMN TRANSFERASE"/>
    <property type="match status" value="1"/>
</dbReference>
<evidence type="ECO:0000313" key="13">
    <source>
        <dbReference type="Proteomes" id="UP001143304"/>
    </source>
</evidence>
<dbReference type="EC" id="2.7.1.180" evidence="3"/>
<dbReference type="Proteomes" id="UP001143304">
    <property type="component" value="Unassembled WGS sequence"/>
</dbReference>
<comment type="caution">
    <text evidence="12">The sequence shown here is derived from an EMBL/GenBank/DDBJ whole genome shotgun (WGS) entry which is preliminary data.</text>
</comment>
<dbReference type="EMBL" id="SHNO01000002">
    <property type="protein sequence ID" value="MCX2979109.1"/>
    <property type="molecule type" value="Genomic_DNA"/>
</dbReference>
<keyword evidence="13" id="KW-1185">Reference proteome</keyword>
<evidence type="ECO:0000256" key="9">
    <source>
        <dbReference type="ARBA" id="ARBA00022842"/>
    </source>
</evidence>
<comment type="catalytic activity">
    <reaction evidence="11">
        <text>L-threonyl-[protein] + FAD = FMN-L-threonyl-[protein] + AMP + H(+)</text>
        <dbReference type="Rhea" id="RHEA:36847"/>
        <dbReference type="Rhea" id="RHEA-COMP:11060"/>
        <dbReference type="Rhea" id="RHEA-COMP:11061"/>
        <dbReference type="ChEBI" id="CHEBI:15378"/>
        <dbReference type="ChEBI" id="CHEBI:30013"/>
        <dbReference type="ChEBI" id="CHEBI:57692"/>
        <dbReference type="ChEBI" id="CHEBI:74257"/>
        <dbReference type="ChEBI" id="CHEBI:456215"/>
        <dbReference type="EC" id="2.7.1.180"/>
    </reaction>
</comment>
<reference evidence="12" key="1">
    <citation type="submission" date="2019-02" db="EMBL/GenBank/DDBJ databases">
        <authorList>
            <person name="Li S.-H."/>
        </authorList>
    </citation>
    <scope>NUCLEOTIDE SEQUENCE</scope>
    <source>
        <strain evidence="12">IMCC11814</strain>
    </source>
</reference>
<evidence type="ECO:0000256" key="3">
    <source>
        <dbReference type="ARBA" id="ARBA00011955"/>
    </source>
</evidence>
<dbReference type="SUPFAM" id="SSF143631">
    <property type="entry name" value="ApbE-like"/>
    <property type="match status" value="1"/>
</dbReference>
<keyword evidence="6" id="KW-0808">Transferase</keyword>
<protein>
    <recommendedName>
        <fullName evidence="4">FAD:protein FMN transferase</fullName>
        <ecNumber evidence="3">2.7.1.180</ecNumber>
    </recommendedName>
    <alternativeName>
        <fullName evidence="10">Flavin transferase</fullName>
    </alternativeName>
</protein>
<comment type="cofactor">
    <cofactor evidence="1">
        <name>Mg(2+)</name>
        <dbReference type="ChEBI" id="CHEBI:18420"/>
    </cofactor>
</comment>
<keyword evidence="9" id="KW-0460">Magnesium</keyword>
<evidence type="ECO:0000256" key="8">
    <source>
        <dbReference type="ARBA" id="ARBA00022827"/>
    </source>
</evidence>
<name>A0ABT3TCC7_9GAMM</name>
<evidence type="ECO:0000256" key="4">
    <source>
        <dbReference type="ARBA" id="ARBA00016337"/>
    </source>
</evidence>
<evidence type="ECO:0000256" key="5">
    <source>
        <dbReference type="ARBA" id="ARBA00022630"/>
    </source>
</evidence>
<dbReference type="Gene3D" id="3.10.520.10">
    <property type="entry name" value="ApbE-like domains"/>
    <property type="match status" value="1"/>
</dbReference>
<comment type="similarity">
    <text evidence="2">Belongs to the ApbE family.</text>
</comment>
<dbReference type="InterPro" id="IPR003374">
    <property type="entry name" value="ApbE-like_sf"/>
</dbReference>
<dbReference type="PANTHER" id="PTHR30040">
    <property type="entry name" value="THIAMINE BIOSYNTHESIS LIPOPROTEIN APBE"/>
    <property type="match status" value="1"/>
</dbReference>